<gene>
    <name evidence="2" type="ORF">GP473_00775</name>
</gene>
<feature type="transmembrane region" description="Helical" evidence="1">
    <location>
        <begin position="34"/>
        <end position="63"/>
    </location>
</feature>
<dbReference type="AlphaFoldDB" id="A0A7G7YQR5"/>
<evidence type="ECO:0000256" key="1">
    <source>
        <dbReference type="SAM" id="Phobius"/>
    </source>
</evidence>
<accession>A0A7G7YQR5</accession>
<feature type="transmembrane region" description="Helical" evidence="1">
    <location>
        <begin position="127"/>
        <end position="149"/>
    </location>
</feature>
<keyword evidence="3" id="KW-1185">Reference proteome</keyword>
<evidence type="ECO:0000313" key="3">
    <source>
        <dbReference type="Proteomes" id="UP000515275"/>
    </source>
</evidence>
<keyword evidence="1" id="KW-0812">Transmembrane</keyword>
<organism evidence="2 3">
    <name type="scientific">Corynebacterium anserum</name>
    <dbReference type="NCBI Taxonomy" id="2684406"/>
    <lineage>
        <taxon>Bacteria</taxon>
        <taxon>Bacillati</taxon>
        <taxon>Actinomycetota</taxon>
        <taxon>Actinomycetes</taxon>
        <taxon>Mycobacteriales</taxon>
        <taxon>Corynebacteriaceae</taxon>
        <taxon>Corynebacterium</taxon>
    </lineage>
</organism>
<feature type="transmembrane region" description="Helical" evidence="1">
    <location>
        <begin position="90"/>
        <end position="107"/>
    </location>
</feature>
<reference evidence="2 3" key="1">
    <citation type="submission" date="2019-12" db="EMBL/GenBank/DDBJ databases">
        <title>Corynebacterium sp. nov., isolated from feces of the Anser Albifrons in China.</title>
        <authorList>
            <person name="Liu Q."/>
        </authorList>
    </citation>
    <scope>NUCLEOTIDE SEQUENCE [LARGE SCALE GENOMIC DNA]</scope>
    <source>
        <strain evidence="2 3">23H37-10</strain>
    </source>
</reference>
<proteinExistence type="predicted"/>
<sequence>MTEFVQSLPTTIQWGGVMLSAAIPFVESYGASGIGVIVGVHPVLACAAAIIGNVISMLIAVNLSHLTRTGLTKNTTESRTAHKRALLKKLFDRFGVAVVSLIGQTVLPSQITSAAMVGFGASKRSVIIWQIVSIILWGVVFTLAATGLLRLV</sequence>
<keyword evidence="1" id="KW-0472">Membrane</keyword>
<dbReference type="Proteomes" id="UP000515275">
    <property type="component" value="Chromosome"/>
</dbReference>
<protein>
    <recommendedName>
        <fullName evidence="4">Small multi-drug export protein</fullName>
    </recommendedName>
</protein>
<keyword evidence="1" id="KW-1133">Transmembrane helix</keyword>
<name>A0A7G7YQR5_9CORY</name>
<evidence type="ECO:0000313" key="2">
    <source>
        <dbReference type="EMBL" id="QNH96835.1"/>
    </source>
</evidence>
<dbReference type="KEGG" id="cans:GP473_00775"/>
<evidence type="ECO:0008006" key="4">
    <source>
        <dbReference type="Google" id="ProtNLM"/>
    </source>
</evidence>
<dbReference type="EMBL" id="CP046883">
    <property type="protein sequence ID" value="QNH96835.1"/>
    <property type="molecule type" value="Genomic_DNA"/>
</dbReference>